<evidence type="ECO:0000313" key="2">
    <source>
        <dbReference type="EMBL" id="URE16457.1"/>
    </source>
</evidence>
<feature type="compositionally biased region" description="Basic and acidic residues" evidence="1">
    <location>
        <begin position="135"/>
        <end position="150"/>
    </location>
</feature>
<keyword evidence="3" id="KW-1185">Reference proteome</keyword>
<dbReference type="AlphaFoldDB" id="A0A9E7GQA3"/>
<feature type="compositionally biased region" description="Low complexity" evidence="1">
    <location>
        <begin position="161"/>
        <end position="173"/>
    </location>
</feature>
<dbReference type="EMBL" id="CP097509">
    <property type="protein sequence ID" value="URE16457.1"/>
    <property type="molecule type" value="Genomic_DNA"/>
</dbReference>
<name>A0A9E7GQA3_9LILI</name>
<proteinExistence type="predicted"/>
<feature type="compositionally biased region" description="Basic and acidic residues" evidence="1">
    <location>
        <begin position="219"/>
        <end position="232"/>
    </location>
</feature>
<accession>A0A9E7GQA3</accession>
<reference evidence="2" key="1">
    <citation type="submission" date="2022-05" db="EMBL/GenBank/DDBJ databases">
        <title>The Musa troglodytarum L. genome provides insights into the mechanism of non-climacteric behaviour and enrichment of carotenoids.</title>
        <authorList>
            <person name="Wang J."/>
        </authorList>
    </citation>
    <scope>NUCLEOTIDE SEQUENCE</scope>
    <source>
        <tissue evidence="2">Leaf</tissue>
    </source>
</reference>
<feature type="region of interest" description="Disordered" evidence="1">
    <location>
        <begin position="111"/>
        <end position="232"/>
    </location>
</feature>
<organism evidence="2 3">
    <name type="scientific">Musa troglodytarum</name>
    <name type="common">fe'i banana</name>
    <dbReference type="NCBI Taxonomy" id="320322"/>
    <lineage>
        <taxon>Eukaryota</taxon>
        <taxon>Viridiplantae</taxon>
        <taxon>Streptophyta</taxon>
        <taxon>Embryophyta</taxon>
        <taxon>Tracheophyta</taxon>
        <taxon>Spermatophyta</taxon>
        <taxon>Magnoliopsida</taxon>
        <taxon>Liliopsida</taxon>
        <taxon>Zingiberales</taxon>
        <taxon>Musaceae</taxon>
        <taxon>Musa</taxon>
    </lineage>
</organism>
<sequence>MLPFKHAILRLPKLPPTSPGSCGVANCMNISQCITTSLPKTLIIRQSKNIKIHPVSISIHSVLLLLPSTGEELSSAQWAGDMPDVHPLIYAGPVEGMGAVAELPDLVSGLQGAQADGADGLAPVEPSLPEAGEPDDGKTGLDDGGGEGKGKRGGGGDEVGQRQGVEEVVFVGRGEAEVEEGHGNGELDAVDEVDDESDGAREDDGVADGGETHGVSRSGRREVVMEVKESEV</sequence>
<evidence type="ECO:0000256" key="1">
    <source>
        <dbReference type="SAM" id="MobiDB-lite"/>
    </source>
</evidence>
<feature type="compositionally biased region" description="Acidic residues" evidence="1">
    <location>
        <begin position="188"/>
        <end position="197"/>
    </location>
</feature>
<feature type="compositionally biased region" description="Low complexity" evidence="1">
    <location>
        <begin position="111"/>
        <end position="122"/>
    </location>
</feature>
<gene>
    <name evidence="2" type="ORF">MUK42_04616</name>
</gene>
<protein>
    <submittedName>
        <fullName evidence="2">Uncharacterized protein</fullName>
    </submittedName>
</protein>
<dbReference type="Proteomes" id="UP001055439">
    <property type="component" value="Chromosome 7"/>
</dbReference>
<evidence type="ECO:0000313" key="3">
    <source>
        <dbReference type="Proteomes" id="UP001055439"/>
    </source>
</evidence>
<feature type="compositionally biased region" description="Basic and acidic residues" evidence="1">
    <location>
        <begin position="174"/>
        <end position="185"/>
    </location>
</feature>